<accession>A0ABV5BDV2</accession>
<feature type="region of interest" description="Disordered" evidence="1">
    <location>
        <begin position="154"/>
        <end position="184"/>
    </location>
</feature>
<gene>
    <name evidence="2" type="ORF">ACE3NQ_22775</name>
</gene>
<proteinExistence type="predicted"/>
<protein>
    <submittedName>
        <fullName evidence="2">Uncharacterized protein</fullName>
    </submittedName>
</protein>
<evidence type="ECO:0000313" key="3">
    <source>
        <dbReference type="Proteomes" id="UP001580407"/>
    </source>
</evidence>
<dbReference type="EMBL" id="JBHILM010000030">
    <property type="protein sequence ID" value="MFB5683740.1"/>
    <property type="molecule type" value="Genomic_DNA"/>
</dbReference>
<dbReference type="Proteomes" id="UP001580407">
    <property type="component" value="Unassembled WGS sequence"/>
</dbReference>
<feature type="compositionally biased region" description="Basic and acidic residues" evidence="1">
    <location>
        <begin position="154"/>
        <end position="168"/>
    </location>
</feature>
<name>A0ABV5BDV2_9BACL</name>
<sequence>MSQQKACVIFNKLIVNNIENSSGIFIGTNQALGWSTYGKTNHGFGSLSSSTLTNSVNVVYDSDAIDASVEDARDITLVEAANALQQSAIDFQSINANALNSGAAIDLGHNKQLGWRNSRKVNYGTGKSLGSNYLKQIANLVLDNDVIDAPQHTEEKVTDETEGIEKNTHIVQKKPAAPDDKTSS</sequence>
<organism evidence="2 3">
    <name type="scientific">Paenibacillus terreus</name>
    <dbReference type="NCBI Taxonomy" id="1387834"/>
    <lineage>
        <taxon>Bacteria</taxon>
        <taxon>Bacillati</taxon>
        <taxon>Bacillota</taxon>
        <taxon>Bacilli</taxon>
        <taxon>Bacillales</taxon>
        <taxon>Paenibacillaceae</taxon>
        <taxon>Paenibacillus</taxon>
    </lineage>
</organism>
<evidence type="ECO:0000256" key="1">
    <source>
        <dbReference type="SAM" id="MobiDB-lite"/>
    </source>
</evidence>
<evidence type="ECO:0000313" key="2">
    <source>
        <dbReference type="EMBL" id="MFB5683740.1"/>
    </source>
</evidence>
<reference evidence="2 3" key="1">
    <citation type="submission" date="2024-09" db="EMBL/GenBank/DDBJ databases">
        <authorList>
            <person name="Ruan L."/>
        </authorList>
    </citation>
    <scope>NUCLEOTIDE SEQUENCE [LARGE SCALE GENOMIC DNA]</scope>
    <source>
        <strain evidence="2 3">D33</strain>
    </source>
</reference>
<keyword evidence="3" id="KW-1185">Reference proteome</keyword>
<comment type="caution">
    <text evidence="2">The sequence shown here is derived from an EMBL/GenBank/DDBJ whole genome shotgun (WGS) entry which is preliminary data.</text>
</comment>
<dbReference type="RefSeq" id="WP_375527467.1">
    <property type="nucleotide sequence ID" value="NZ_JBHILM010000030.1"/>
</dbReference>